<reference evidence="1" key="2">
    <citation type="journal article" date="2021" name="PeerJ">
        <title>Extensive microbial diversity within the chicken gut microbiome revealed by metagenomics and culture.</title>
        <authorList>
            <person name="Gilroy R."/>
            <person name="Ravi A."/>
            <person name="Getino M."/>
            <person name="Pursley I."/>
            <person name="Horton D.L."/>
            <person name="Alikhan N.F."/>
            <person name="Baker D."/>
            <person name="Gharbi K."/>
            <person name="Hall N."/>
            <person name="Watson M."/>
            <person name="Adriaenssens E.M."/>
            <person name="Foster-Nyarko E."/>
            <person name="Jarju S."/>
            <person name="Secka A."/>
            <person name="Antonio M."/>
            <person name="Oren A."/>
            <person name="Chaudhuri R.R."/>
            <person name="La Ragione R."/>
            <person name="Hildebrand F."/>
            <person name="Pallen M.J."/>
        </authorList>
    </citation>
    <scope>NUCLEOTIDE SEQUENCE</scope>
    <source>
        <strain evidence="1">21143</strain>
    </source>
</reference>
<organism evidence="1 2">
    <name type="scientific">Candidatus Caccoplasma intestinavium</name>
    <dbReference type="NCBI Taxonomy" id="2840716"/>
    <lineage>
        <taxon>Bacteria</taxon>
        <taxon>Pseudomonadati</taxon>
        <taxon>Bacteroidota</taxon>
        <taxon>Bacteroidia</taxon>
        <taxon>Bacteroidales</taxon>
        <taxon>Bacteroidaceae</taxon>
        <taxon>Bacteroidaceae incertae sedis</taxon>
        <taxon>Candidatus Caccoplasma</taxon>
    </lineage>
</organism>
<evidence type="ECO:0000313" key="1">
    <source>
        <dbReference type="EMBL" id="HIT39854.1"/>
    </source>
</evidence>
<dbReference type="EMBL" id="DVKT01000057">
    <property type="protein sequence ID" value="HIT39854.1"/>
    <property type="molecule type" value="Genomic_DNA"/>
</dbReference>
<proteinExistence type="predicted"/>
<comment type="caution">
    <text evidence="1">The sequence shown here is derived from an EMBL/GenBank/DDBJ whole genome shotgun (WGS) entry which is preliminary data.</text>
</comment>
<name>A0A9D1GGI6_9BACT</name>
<gene>
    <name evidence="1" type="ORF">IAD06_07450</name>
</gene>
<protein>
    <submittedName>
        <fullName evidence="1">Uncharacterized protein</fullName>
    </submittedName>
</protein>
<dbReference type="AlphaFoldDB" id="A0A9D1GGI6"/>
<evidence type="ECO:0000313" key="2">
    <source>
        <dbReference type="Proteomes" id="UP000886722"/>
    </source>
</evidence>
<accession>A0A9D1GGI6</accession>
<reference evidence="1" key="1">
    <citation type="submission" date="2020-10" db="EMBL/GenBank/DDBJ databases">
        <authorList>
            <person name="Gilroy R."/>
        </authorList>
    </citation>
    <scope>NUCLEOTIDE SEQUENCE</scope>
    <source>
        <strain evidence="1">21143</strain>
    </source>
</reference>
<sequence>MTEITGGTAEINPPASQWEGLFDSGNAALGFMDKGSHAVVVTDYNPENGYFEYFDATDDHYGWFTDPAGRFYILVFGIK</sequence>
<dbReference type="Proteomes" id="UP000886722">
    <property type="component" value="Unassembled WGS sequence"/>
</dbReference>